<feature type="non-terminal residue" evidence="2">
    <location>
        <position position="1"/>
    </location>
</feature>
<feature type="non-terminal residue" evidence="2">
    <location>
        <position position="183"/>
    </location>
</feature>
<sequence>VPATDRPCGLWAPAPVEAGLARHAGAVGRSGQGRRGGAVHRRDLADGAGLRGLGRGASGLVSGALAAAPEQPAGAGGVLFLRGLRDGSLGRAGEPASAADRGDPVGGGASPRERGRGVHGAVRRAPGLGRGGDRADQQGAASLGAAAAAAAGQGGYGRRGGAGGLWRGGLRPRLDRALALWDV</sequence>
<protein>
    <submittedName>
        <fullName evidence="2">NnrU family protein in cluster with Mesaconyl-CoA hydratase</fullName>
    </submittedName>
</protein>
<name>A0A6J4PL71_9RHOB</name>
<organism evidence="2">
    <name type="scientific">uncultured Rubellimicrobium sp</name>
    <dbReference type="NCBI Taxonomy" id="543078"/>
    <lineage>
        <taxon>Bacteria</taxon>
        <taxon>Pseudomonadati</taxon>
        <taxon>Pseudomonadota</taxon>
        <taxon>Alphaproteobacteria</taxon>
        <taxon>Rhodobacterales</taxon>
        <taxon>Roseobacteraceae</taxon>
        <taxon>Rubellimicrobium</taxon>
        <taxon>environmental samples</taxon>
    </lineage>
</organism>
<evidence type="ECO:0000256" key="1">
    <source>
        <dbReference type="SAM" id="MobiDB-lite"/>
    </source>
</evidence>
<gene>
    <name evidence="2" type="ORF">AVDCRST_MAG15-1951</name>
</gene>
<feature type="region of interest" description="Disordered" evidence="1">
    <location>
        <begin position="90"/>
        <end position="139"/>
    </location>
</feature>
<dbReference type="AlphaFoldDB" id="A0A6J4PL71"/>
<proteinExistence type="predicted"/>
<reference evidence="2" key="1">
    <citation type="submission" date="2020-02" db="EMBL/GenBank/DDBJ databases">
        <authorList>
            <person name="Meier V. D."/>
        </authorList>
    </citation>
    <scope>NUCLEOTIDE SEQUENCE</scope>
    <source>
        <strain evidence="2">AVDCRST_MAG15</strain>
    </source>
</reference>
<accession>A0A6J4PL71</accession>
<evidence type="ECO:0000313" key="2">
    <source>
        <dbReference type="EMBL" id="CAA9417171.1"/>
    </source>
</evidence>
<dbReference type="EMBL" id="CADCUU010000280">
    <property type="protein sequence ID" value="CAA9417171.1"/>
    <property type="molecule type" value="Genomic_DNA"/>
</dbReference>